<dbReference type="GO" id="GO:0006874">
    <property type="term" value="P:intracellular calcium ion homeostasis"/>
    <property type="evidence" value="ECO:0007669"/>
    <property type="project" value="TreeGrafter"/>
</dbReference>
<comment type="similarity">
    <text evidence="2">Belongs to the Ca(2+):cation antiporter (CaCA) (TC 2.A.19) family.</text>
</comment>
<dbReference type="PANTHER" id="PTHR31503">
    <property type="entry name" value="VACUOLAR CALCIUM ION TRANSPORTER"/>
    <property type="match status" value="1"/>
</dbReference>
<dbReference type="Pfam" id="PF01699">
    <property type="entry name" value="Na_Ca_ex"/>
    <property type="match status" value="2"/>
</dbReference>
<dbReference type="GO" id="GO:0015369">
    <property type="term" value="F:calcium:proton antiporter activity"/>
    <property type="evidence" value="ECO:0007669"/>
    <property type="project" value="TreeGrafter"/>
</dbReference>
<evidence type="ECO:0000313" key="10">
    <source>
        <dbReference type="EMBL" id="CAG8776037.1"/>
    </source>
</evidence>
<evidence type="ECO:0000256" key="3">
    <source>
        <dbReference type="ARBA" id="ARBA00022448"/>
    </source>
</evidence>
<evidence type="ECO:0000256" key="4">
    <source>
        <dbReference type="ARBA" id="ARBA00022692"/>
    </source>
</evidence>
<dbReference type="InterPro" id="IPR004837">
    <property type="entry name" value="NaCa_Exmemb"/>
</dbReference>
<evidence type="ECO:0000256" key="5">
    <source>
        <dbReference type="ARBA" id="ARBA00022989"/>
    </source>
</evidence>
<comment type="subcellular location">
    <subcellularLocation>
        <location evidence="1">Endomembrane system</location>
        <topology evidence="1">Multi-pass membrane protein</topology>
    </subcellularLocation>
</comment>
<name>A0A9N9JDZ1_9GLOM</name>
<dbReference type="GO" id="GO:0000329">
    <property type="term" value="C:fungal-type vacuole membrane"/>
    <property type="evidence" value="ECO:0007669"/>
    <property type="project" value="TreeGrafter"/>
</dbReference>
<dbReference type="Gene3D" id="1.20.1420.30">
    <property type="entry name" value="NCX, central ion-binding region"/>
    <property type="match status" value="1"/>
</dbReference>
<accession>A0A9N9JDZ1</accession>
<dbReference type="GO" id="GO:0012505">
    <property type="term" value="C:endomembrane system"/>
    <property type="evidence" value="ECO:0007669"/>
    <property type="project" value="UniProtKB-SubCell"/>
</dbReference>
<evidence type="ECO:0000256" key="1">
    <source>
        <dbReference type="ARBA" id="ARBA00004127"/>
    </source>
</evidence>
<evidence type="ECO:0000256" key="6">
    <source>
        <dbReference type="ARBA" id="ARBA00023065"/>
    </source>
</evidence>
<evidence type="ECO:0000259" key="9">
    <source>
        <dbReference type="Pfam" id="PF01699"/>
    </source>
</evidence>
<feature type="transmembrane region" description="Helical" evidence="8">
    <location>
        <begin position="157"/>
        <end position="178"/>
    </location>
</feature>
<evidence type="ECO:0000256" key="2">
    <source>
        <dbReference type="ARBA" id="ARBA00008170"/>
    </source>
</evidence>
<feature type="non-terminal residue" evidence="10">
    <location>
        <position position="1"/>
    </location>
</feature>
<sequence length="295" mass="32708">MSQSEEAQKEPSLIESFKRIIFHSISNILLFFVPLGYIVHFLNSNAILIFIMNFLVIIPSAKLVKFANSELSRHFGQFLGSLLGITLDNLVELIITIIALVNGQIRVVQAAVLGSIYSHILLVLGLCFLFGGIKILRDPNKLNKELEYNSTIAQMTSSVLTLACISLVIPAAFSLLIGGNYNLTSVPADKIDVNILRISYGTSIVLLVIYLLFLWFKIKTHKKLFDKLPKNEGDKKHKEHINLIASLVLLIVMTVIITFSARFLVESIDGIVESHNISKTFIGLILLPIVGHGAK</sequence>
<feature type="transmembrane region" description="Helical" evidence="8">
    <location>
        <begin position="78"/>
        <end position="101"/>
    </location>
</feature>
<feature type="transmembrane region" description="Helical" evidence="8">
    <location>
        <begin position="116"/>
        <end position="136"/>
    </location>
</feature>
<dbReference type="PANTHER" id="PTHR31503:SF22">
    <property type="entry name" value="VACUOLAR CALCIUM ION TRANSPORTER"/>
    <property type="match status" value="1"/>
</dbReference>
<dbReference type="OrthoDB" id="1699231at2759"/>
<feature type="transmembrane region" description="Helical" evidence="8">
    <location>
        <begin position="46"/>
        <end position="66"/>
    </location>
</feature>
<proteinExistence type="inferred from homology"/>
<feature type="transmembrane region" description="Helical" evidence="8">
    <location>
        <begin position="20"/>
        <end position="40"/>
    </location>
</feature>
<dbReference type="AlphaFoldDB" id="A0A9N9JDZ1"/>
<keyword evidence="7 8" id="KW-0472">Membrane</keyword>
<keyword evidence="6" id="KW-0406">Ion transport</keyword>
<feature type="transmembrane region" description="Helical" evidence="8">
    <location>
        <begin position="239"/>
        <end position="265"/>
    </location>
</feature>
<evidence type="ECO:0000256" key="8">
    <source>
        <dbReference type="SAM" id="Phobius"/>
    </source>
</evidence>
<dbReference type="InterPro" id="IPR004713">
    <property type="entry name" value="CaH_exchang"/>
</dbReference>
<comment type="caution">
    <text evidence="10">The sequence shown here is derived from an EMBL/GenBank/DDBJ whole genome shotgun (WGS) entry which is preliminary data.</text>
</comment>
<organism evidence="10 11">
    <name type="scientific">Dentiscutata erythropus</name>
    <dbReference type="NCBI Taxonomy" id="1348616"/>
    <lineage>
        <taxon>Eukaryota</taxon>
        <taxon>Fungi</taxon>
        <taxon>Fungi incertae sedis</taxon>
        <taxon>Mucoromycota</taxon>
        <taxon>Glomeromycotina</taxon>
        <taxon>Glomeromycetes</taxon>
        <taxon>Diversisporales</taxon>
        <taxon>Gigasporaceae</taxon>
        <taxon>Dentiscutata</taxon>
    </lineage>
</organism>
<dbReference type="InterPro" id="IPR044880">
    <property type="entry name" value="NCX_ion-bd_dom_sf"/>
</dbReference>
<feature type="transmembrane region" description="Helical" evidence="8">
    <location>
        <begin position="198"/>
        <end position="218"/>
    </location>
</feature>
<evidence type="ECO:0000313" key="11">
    <source>
        <dbReference type="Proteomes" id="UP000789405"/>
    </source>
</evidence>
<reference evidence="10" key="1">
    <citation type="submission" date="2021-06" db="EMBL/GenBank/DDBJ databases">
        <authorList>
            <person name="Kallberg Y."/>
            <person name="Tangrot J."/>
            <person name="Rosling A."/>
        </authorList>
    </citation>
    <scope>NUCLEOTIDE SEQUENCE</scope>
    <source>
        <strain evidence="10">MA453B</strain>
    </source>
</reference>
<protein>
    <submittedName>
        <fullName evidence="10">14620_t:CDS:1</fullName>
    </submittedName>
</protein>
<keyword evidence="4 8" id="KW-0812">Transmembrane</keyword>
<dbReference type="Proteomes" id="UP000789405">
    <property type="component" value="Unassembled WGS sequence"/>
</dbReference>
<feature type="domain" description="Sodium/calcium exchanger membrane region" evidence="9">
    <location>
        <begin position="246"/>
        <end position="291"/>
    </location>
</feature>
<evidence type="ECO:0000256" key="7">
    <source>
        <dbReference type="ARBA" id="ARBA00023136"/>
    </source>
</evidence>
<gene>
    <name evidence="10" type="ORF">DERYTH_LOCUS19163</name>
</gene>
<feature type="domain" description="Sodium/calcium exchanger membrane region" evidence="9">
    <location>
        <begin position="46"/>
        <end position="218"/>
    </location>
</feature>
<keyword evidence="11" id="KW-1185">Reference proteome</keyword>
<keyword evidence="3" id="KW-0813">Transport</keyword>
<dbReference type="EMBL" id="CAJVPY010020539">
    <property type="protein sequence ID" value="CAG8776037.1"/>
    <property type="molecule type" value="Genomic_DNA"/>
</dbReference>
<keyword evidence="5 8" id="KW-1133">Transmembrane helix</keyword>